<evidence type="ECO:0000256" key="7">
    <source>
        <dbReference type="ARBA" id="ARBA00023306"/>
    </source>
</evidence>
<evidence type="ECO:0000256" key="4">
    <source>
        <dbReference type="ARBA" id="ARBA00022692"/>
    </source>
</evidence>
<keyword evidence="2" id="KW-1003">Cell membrane</keyword>
<dbReference type="Proteomes" id="UP000179183">
    <property type="component" value="Unassembled WGS sequence"/>
</dbReference>
<feature type="transmembrane region" description="Helical" evidence="8">
    <location>
        <begin position="21"/>
        <end position="44"/>
    </location>
</feature>
<keyword evidence="4 8" id="KW-0812">Transmembrane</keyword>
<name>A0A1G2HW16_9BACT</name>
<dbReference type="PANTHER" id="PTHR37820">
    <property type="entry name" value="CELL DIVISION PROTEIN DIVIB"/>
    <property type="match status" value="1"/>
</dbReference>
<evidence type="ECO:0000256" key="2">
    <source>
        <dbReference type="ARBA" id="ARBA00022475"/>
    </source>
</evidence>
<dbReference type="AlphaFoldDB" id="A0A1G2HW16"/>
<evidence type="ECO:0000313" key="11">
    <source>
        <dbReference type="Proteomes" id="UP000179183"/>
    </source>
</evidence>
<dbReference type="InterPro" id="IPR013685">
    <property type="entry name" value="POTRA_FtsQ_type"/>
</dbReference>
<comment type="caution">
    <text evidence="10">The sequence shown here is derived from an EMBL/GenBank/DDBJ whole genome shotgun (WGS) entry which is preliminary data.</text>
</comment>
<reference evidence="10 11" key="1">
    <citation type="journal article" date="2016" name="Nat. Commun.">
        <title>Thousands of microbial genomes shed light on interconnected biogeochemical processes in an aquifer system.</title>
        <authorList>
            <person name="Anantharaman K."/>
            <person name="Brown C.T."/>
            <person name="Hug L.A."/>
            <person name="Sharon I."/>
            <person name="Castelle C.J."/>
            <person name="Probst A.J."/>
            <person name="Thomas B.C."/>
            <person name="Singh A."/>
            <person name="Wilkins M.J."/>
            <person name="Karaoz U."/>
            <person name="Brodie E.L."/>
            <person name="Williams K.H."/>
            <person name="Hubbard S.S."/>
            <person name="Banfield J.F."/>
        </authorList>
    </citation>
    <scope>NUCLEOTIDE SEQUENCE [LARGE SCALE GENOMIC DNA]</scope>
</reference>
<dbReference type="InterPro" id="IPR050487">
    <property type="entry name" value="FtsQ_DivIB"/>
</dbReference>
<dbReference type="PROSITE" id="PS51779">
    <property type="entry name" value="POTRA"/>
    <property type="match status" value="1"/>
</dbReference>
<feature type="domain" description="POTRA" evidence="9">
    <location>
        <begin position="49"/>
        <end position="131"/>
    </location>
</feature>
<proteinExistence type="predicted"/>
<protein>
    <recommendedName>
        <fullName evidence="9">POTRA domain-containing protein</fullName>
    </recommendedName>
</protein>
<dbReference type="GO" id="GO:0005886">
    <property type="term" value="C:plasma membrane"/>
    <property type="evidence" value="ECO:0007669"/>
    <property type="project" value="TreeGrafter"/>
</dbReference>
<dbReference type="PANTHER" id="PTHR37820:SF1">
    <property type="entry name" value="CELL DIVISION PROTEIN FTSQ"/>
    <property type="match status" value="1"/>
</dbReference>
<evidence type="ECO:0000256" key="5">
    <source>
        <dbReference type="ARBA" id="ARBA00022989"/>
    </source>
</evidence>
<dbReference type="Pfam" id="PF08478">
    <property type="entry name" value="POTRA_1"/>
    <property type="match status" value="1"/>
</dbReference>
<dbReference type="GO" id="GO:0051301">
    <property type="term" value="P:cell division"/>
    <property type="evidence" value="ECO:0007669"/>
    <property type="project" value="UniProtKB-KW"/>
</dbReference>
<keyword evidence="6 8" id="KW-0472">Membrane</keyword>
<comment type="subcellular location">
    <subcellularLocation>
        <location evidence="1">Membrane</location>
    </subcellularLocation>
</comment>
<gene>
    <name evidence="10" type="ORF">A3D34_00525</name>
</gene>
<evidence type="ECO:0000256" key="3">
    <source>
        <dbReference type="ARBA" id="ARBA00022618"/>
    </source>
</evidence>
<evidence type="ECO:0000256" key="8">
    <source>
        <dbReference type="SAM" id="Phobius"/>
    </source>
</evidence>
<evidence type="ECO:0000259" key="9">
    <source>
        <dbReference type="PROSITE" id="PS51779"/>
    </source>
</evidence>
<evidence type="ECO:0000256" key="6">
    <source>
        <dbReference type="ARBA" id="ARBA00023136"/>
    </source>
</evidence>
<keyword evidence="3" id="KW-0132">Cell division</keyword>
<keyword evidence="5 8" id="KW-1133">Transmembrane helix</keyword>
<evidence type="ECO:0000313" key="10">
    <source>
        <dbReference type="EMBL" id="OGZ66744.1"/>
    </source>
</evidence>
<organism evidence="10 11">
    <name type="scientific">Candidatus Staskawiczbacteria bacterium RIFCSPHIGHO2_02_FULL_33_16</name>
    <dbReference type="NCBI Taxonomy" id="1802204"/>
    <lineage>
        <taxon>Bacteria</taxon>
        <taxon>Candidatus Staskawicziibacteriota</taxon>
    </lineage>
</organism>
<evidence type="ECO:0000256" key="1">
    <source>
        <dbReference type="ARBA" id="ARBA00004370"/>
    </source>
</evidence>
<dbReference type="InterPro" id="IPR034746">
    <property type="entry name" value="POTRA"/>
</dbReference>
<dbReference type="EMBL" id="MHOQ01000023">
    <property type="protein sequence ID" value="OGZ66744.1"/>
    <property type="molecule type" value="Genomic_DNA"/>
</dbReference>
<sequence>MSYRRKHITPKIRRLKNKKIFFKRPSFLIPLFIVIIAVILYFALFSNEFQVQKIQVSGNEKIQSPDIETIAWDYIQKDIFTAGIFTISSKSIFIADTKNVIKNILHKFPDIEDIKIQKKFFNDIHITVKERRNFATLCQNTECFLLDNNGVVFQKLQHIPENMIIIKKTGTTEISLGNTVIDKNTIAIILEVENNLKNNFQIGIKEVAFLNPLIFKTSENWHIYLDPNNDIEGQIAKMNALLKDEITVNTRKNIEYIYLQYKDRAYYK</sequence>
<accession>A0A1G2HW16</accession>
<keyword evidence="7" id="KW-0131">Cell cycle</keyword>